<evidence type="ECO:0000256" key="1">
    <source>
        <dbReference type="ARBA" id="ARBA00023015"/>
    </source>
</evidence>
<keyword evidence="2" id="KW-0238">DNA-binding</keyword>
<evidence type="ECO:0000256" key="2">
    <source>
        <dbReference type="ARBA" id="ARBA00023125"/>
    </source>
</evidence>
<feature type="modified residue" description="4-aspartylphosphate" evidence="4">
    <location>
        <position position="58"/>
    </location>
</feature>
<evidence type="ECO:0000313" key="8">
    <source>
        <dbReference type="Proteomes" id="UP000535589"/>
    </source>
</evidence>
<dbReference type="Pfam" id="PF00196">
    <property type="entry name" value="GerE"/>
    <property type="match status" value="1"/>
</dbReference>
<dbReference type="AlphaFoldDB" id="A0A7X8YHQ3"/>
<dbReference type="Pfam" id="PF00072">
    <property type="entry name" value="Response_reg"/>
    <property type="match status" value="1"/>
</dbReference>
<evidence type="ECO:0000256" key="3">
    <source>
        <dbReference type="ARBA" id="ARBA00023163"/>
    </source>
</evidence>
<accession>A0A7X8YHQ3</accession>
<dbReference type="CDD" id="cd06170">
    <property type="entry name" value="LuxR_C_like"/>
    <property type="match status" value="1"/>
</dbReference>
<evidence type="ECO:0000259" key="5">
    <source>
        <dbReference type="PROSITE" id="PS50043"/>
    </source>
</evidence>
<comment type="caution">
    <text evidence="7">The sequence shown here is derived from an EMBL/GenBank/DDBJ whole genome shotgun (WGS) entry which is preliminary data.</text>
</comment>
<dbReference type="GO" id="GO:0006355">
    <property type="term" value="P:regulation of DNA-templated transcription"/>
    <property type="evidence" value="ECO:0007669"/>
    <property type="project" value="InterPro"/>
</dbReference>
<reference evidence="7 8" key="1">
    <citation type="submission" date="2020-04" db="EMBL/GenBank/DDBJ databases">
        <title>Vibrio sp. SM6, a novel species isolated from seawater.</title>
        <authorList>
            <person name="Wang X."/>
        </authorList>
    </citation>
    <scope>NUCLEOTIDE SEQUENCE [LARGE SCALE GENOMIC DNA]</scope>
    <source>
        <strain evidence="7 8">SM6</strain>
    </source>
</reference>
<dbReference type="SMART" id="SM00448">
    <property type="entry name" value="REC"/>
    <property type="match status" value="1"/>
</dbReference>
<dbReference type="PANTHER" id="PTHR44688:SF16">
    <property type="entry name" value="DNA-BINDING TRANSCRIPTIONAL ACTIVATOR DEVR_DOSR"/>
    <property type="match status" value="1"/>
</dbReference>
<keyword evidence="1" id="KW-0805">Transcription regulation</keyword>
<gene>
    <name evidence="7" type="ORF">HGP28_12705</name>
</gene>
<dbReference type="PANTHER" id="PTHR44688">
    <property type="entry name" value="DNA-BINDING TRANSCRIPTIONAL ACTIVATOR DEVR_DOSR"/>
    <property type="match status" value="1"/>
</dbReference>
<keyword evidence="3" id="KW-0804">Transcription</keyword>
<dbReference type="RefSeq" id="WP_168836851.1">
    <property type="nucleotide sequence ID" value="NZ_JABAIK010000012.1"/>
</dbReference>
<sequence length="219" mass="24482">MNSQWSLFLVDDDEAVLDALSFVLEGEGYQPHSFSSADAFWAYQNQQTHPLQGALILDSRMPGMSGQELQRQLCSTVHALSIVFLTGHGDVPMAVDALKLGASDFLQKPVERDTLLAAVENALERSVTLAEKRRSVVQYQNLTARERDLLQLYAQGLGNNQIADQLHISVRTVEVHKSRLLQHLGVDSLADMVRLYTMVEPELKHIPPPPSRIKRNKSN</sequence>
<dbReference type="PRINTS" id="PR00038">
    <property type="entry name" value="HTHLUXR"/>
</dbReference>
<feature type="domain" description="Response regulatory" evidence="6">
    <location>
        <begin position="6"/>
        <end position="123"/>
    </location>
</feature>
<keyword evidence="8" id="KW-1185">Reference proteome</keyword>
<dbReference type="SMART" id="SM00421">
    <property type="entry name" value="HTH_LUXR"/>
    <property type="match status" value="1"/>
</dbReference>
<organism evidence="7 8">
    <name type="scientific">Vibrio agarilyticus</name>
    <dbReference type="NCBI Taxonomy" id="2726741"/>
    <lineage>
        <taxon>Bacteria</taxon>
        <taxon>Pseudomonadati</taxon>
        <taxon>Pseudomonadota</taxon>
        <taxon>Gammaproteobacteria</taxon>
        <taxon>Vibrionales</taxon>
        <taxon>Vibrionaceae</taxon>
        <taxon>Vibrio</taxon>
    </lineage>
</organism>
<dbReference type="PROSITE" id="PS50110">
    <property type="entry name" value="RESPONSE_REGULATORY"/>
    <property type="match status" value="1"/>
</dbReference>
<dbReference type="InterPro" id="IPR036388">
    <property type="entry name" value="WH-like_DNA-bd_sf"/>
</dbReference>
<dbReference type="GO" id="GO:0003677">
    <property type="term" value="F:DNA binding"/>
    <property type="evidence" value="ECO:0007669"/>
    <property type="project" value="UniProtKB-KW"/>
</dbReference>
<protein>
    <submittedName>
        <fullName evidence="7">Response regulator transcription factor</fullName>
    </submittedName>
</protein>
<dbReference type="PROSITE" id="PS50043">
    <property type="entry name" value="HTH_LUXR_2"/>
    <property type="match status" value="1"/>
</dbReference>
<dbReference type="Proteomes" id="UP000535589">
    <property type="component" value="Unassembled WGS sequence"/>
</dbReference>
<dbReference type="InterPro" id="IPR001789">
    <property type="entry name" value="Sig_transdc_resp-reg_receiver"/>
</dbReference>
<dbReference type="EMBL" id="JABAIK010000012">
    <property type="protein sequence ID" value="NLS13751.1"/>
    <property type="molecule type" value="Genomic_DNA"/>
</dbReference>
<dbReference type="InterPro" id="IPR016032">
    <property type="entry name" value="Sig_transdc_resp-reg_C-effctor"/>
</dbReference>
<proteinExistence type="predicted"/>
<evidence type="ECO:0000256" key="4">
    <source>
        <dbReference type="PROSITE-ProRule" id="PRU00169"/>
    </source>
</evidence>
<evidence type="ECO:0000313" key="7">
    <source>
        <dbReference type="EMBL" id="NLS13751.1"/>
    </source>
</evidence>
<evidence type="ECO:0000259" key="6">
    <source>
        <dbReference type="PROSITE" id="PS50110"/>
    </source>
</evidence>
<keyword evidence="4" id="KW-0597">Phosphoprotein</keyword>
<dbReference type="Gene3D" id="3.40.50.2300">
    <property type="match status" value="1"/>
</dbReference>
<dbReference type="GO" id="GO:0000160">
    <property type="term" value="P:phosphorelay signal transduction system"/>
    <property type="evidence" value="ECO:0007669"/>
    <property type="project" value="InterPro"/>
</dbReference>
<dbReference type="SUPFAM" id="SSF52172">
    <property type="entry name" value="CheY-like"/>
    <property type="match status" value="1"/>
</dbReference>
<dbReference type="Gene3D" id="1.10.10.10">
    <property type="entry name" value="Winged helix-like DNA-binding domain superfamily/Winged helix DNA-binding domain"/>
    <property type="match status" value="1"/>
</dbReference>
<dbReference type="InterPro" id="IPR000792">
    <property type="entry name" value="Tscrpt_reg_LuxR_C"/>
</dbReference>
<name>A0A7X8YHQ3_9VIBR</name>
<dbReference type="SUPFAM" id="SSF46894">
    <property type="entry name" value="C-terminal effector domain of the bipartite response regulators"/>
    <property type="match status" value="1"/>
</dbReference>
<feature type="domain" description="HTH luxR-type" evidence="5">
    <location>
        <begin position="135"/>
        <end position="200"/>
    </location>
</feature>
<dbReference type="InterPro" id="IPR011006">
    <property type="entry name" value="CheY-like_superfamily"/>
</dbReference>